<dbReference type="InterPro" id="IPR001789">
    <property type="entry name" value="Sig_transdc_resp-reg_receiver"/>
</dbReference>
<dbReference type="Pfam" id="PF00072">
    <property type="entry name" value="Response_reg"/>
    <property type="match status" value="1"/>
</dbReference>
<protein>
    <recommendedName>
        <fullName evidence="2">Response regulatory domain-containing protein</fullName>
    </recommendedName>
</protein>
<accession>A0A0F9ARN2</accession>
<dbReference type="PROSITE" id="PS50110">
    <property type="entry name" value="RESPONSE_REGULATORY"/>
    <property type="match status" value="1"/>
</dbReference>
<sequence length="106" mass="11942">RLKKIVAKMDFAEVVGEASNGIEGVSLYKKLKPDLVTMDLVMPDSDGLNAIEQIIKFDKDAKIVVISAIGQELSVIDAKEKGASDYIKKPFKEEEVYRTFERYLKM</sequence>
<name>A0A0F9ARN2_9ZZZZ</name>
<feature type="non-terminal residue" evidence="3">
    <location>
        <position position="1"/>
    </location>
</feature>
<dbReference type="SUPFAM" id="SSF52172">
    <property type="entry name" value="CheY-like"/>
    <property type="match status" value="1"/>
</dbReference>
<keyword evidence="1" id="KW-0597">Phosphoprotein</keyword>
<dbReference type="PANTHER" id="PTHR44591:SF3">
    <property type="entry name" value="RESPONSE REGULATORY DOMAIN-CONTAINING PROTEIN"/>
    <property type="match status" value="1"/>
</dbReference>
<evidence type="ECO:0000259" key="2">
    <source>
        <dbReference type="PROSITE" id="PS50110"/>
    </source>
</evidence>
<dbReference type="Gene3D" id="3.20.20.70">
    <property type="entry name" value="Aldolase class I"/>
    <property type="match status" value="1"/>
</dbReference>
<reference evidence="3" key="1">
    <citation type="journal article" date="2015" name="Nature">
        <title>Complex archaea that bridge the gap between prokaryotes and eukaryotes.</title>
        <authorList>
            <person name="Spang A."/>
            <person name="Saw J.H."/>
            <person name="Jorgensen S.L."/>
            <person name="Zaremba-Niedzwiedzka K."/>
            <person name="Martijn J."/>
            <person name="Lind A.E."/>
            <person name="van Eijk R."/>
            <person name="Schleper C."/>
            <person name="Guy L."/>
            <person name="Ettema T.J."/>
        </authorList>
    </citation>
    <scope>NUCLEOTIDE SEQUENCE</scope>
</reference>
<feature type="domain" description="Response regulatory" evidence="2">
    <location>
        <begin position="1"/>
        <end position="104"/>
    </location>
</feature>
<gene>
    <name evidence="3" type="ORF">LCGC14_2617640</name>
</gene>
<comment type="caution">
    <text evidence="3">The sequence shown here is derived from an EMBL/GenBank/DDBJ whole genome shotgun (WGS) entry which is preliminary data.</text>
</comment>
<dbReference type="SMART" id="SM00448">
    <property type="entry name" value="REC"/>
    <property type="match status" value="1"/>
</dbReference>
<dbReference type="PANTHER" id="PTHR44591">
    <property type="entry name" value="STRESS RESPONSE REGULATOR PROTEIN 1"/>
    <property type="match status" value="1"/>
</dbReference>
<dbReference type="InterPro" id="IPR013785">
    <property type="entry name" value="Aldolase_TIM"/>
</dbReference>
<evidence type="ECO:0000256" key="1">
    <source>
        <dbReference type="ARBA" id="ARBA00022553"/>
    </source>
</evidence>
<dbReference type="GO" id="GO:0000160">
    <property type="term" value="P:phosphorelay signal transduction system"/>
    <property type="evidence" value="ECO:0007669"/>
    <property type="project" value="InterPro"/>
</dbReference>
<dbReference type="InterPro" id="IPR011006">
    <property type="entry name" value="CheY-like_superfamily"/>
</dbReference>
<dbReference type="InterPro" id="IPR050595">
    <property type="entry name" value="Bact_response_regulator"/>
</dbReference>
<organism evidence="3">
    <name type="scientific">marine sediment metagenome</name>
    <dbReference type="NCBI Taxonomy" id="412755"/>
    <lineage>
        <taxon>unclassified sequences</taxon>
        <taxon>metagenomes</taxon>
        <taxon>ecological metagenomes</taxon>
    </lineage>
</organism>
<dbReference type="EMBL" id="LAZR01044589">
    <property type="protein sequence ID" value="KKL04282.1"/>
    <property type="molecule type" value="Genomic_DNA"/>
</dbReference>
<proteinExistence type="predicted"/>
<evidence type="ECO:0000313" key="3">
    <source>
        <dbReference type="EMBL" id="KKL04282.1"/>
    </source>
</evidence>
<dbReference type="AlphaFoldDB" id="A0A0F9ARN2"/>